<keyword evidence="9" id="KW-1185">Reference proteome</keyword>
<evidence type="ECO:0000256" key="1">
    <source>
        <dbReference type="ARBA" id="ARBA00009998"/>
    </source>
</evidence>
<dbReference type="OrthoDB" id="1525214at2"/>
<dbReference type="Gene3D" id="1.10.287.1040">
    <property type="entry name" value="Exonuclease VII, small subunit"/>
    <property type="match status" value="1"/>
</dbReference>
<dbReference type="GO" id="GO:0008855">
    <property type="term" value="F:exodeoxyribonuclease VII activity"/>
    <property type="evidence" value="ECO:0007669"/>
    <property type="project" value="UniProtKB-UniRule"/>
</dbReference>
<reference evidence="8 9" key="1">
    <citation type="submission" date="2009-10" db="EMBL/GenBank/DDBJ databases">
        <authorList>
            <person name="Qin X."/>
            <person name="Bachman B."/>
            <person name="Battles P."/>
            <person name="Bell A."/>
            <person name="Bess C."/>
            <person name="Bickham C."/>
            <person name="Chaboub L."/>
            <person name="Chen D."/>
            <person name="Coyle M."/>
            <person name="Deiros D.R."/>
            <person name="Dinh H."/>
            <person name="Forbes L."/>
            <person name="Fowler G."/>
            <person name="Francisco L."/>
            <person name="Fu Q."/>
            <person name="Gubbala S."/>
            <person name="Hale W."/>
            <person name="Han Y."/>
            <person name="Hemphill L."/>
            <person name="Highlander S.K."/>
            <person name="Hirani K."/>
            <person name="Hogues M."/>
            <person name="Jackson L."/>
            <person name="Jakkamsetti A."/>
            <person name="Javaid M."/>
            <person name="Jiang H."/>
            <person name="Korchina V."/>
            <person name="Kovar C."/>
            <person name="Lara F."/>
            <person name="Lee S."/>
            <person name="Mata R."/>
            <person name="Mathew T."/>
            <person name="Moen C."/>
            <person name="Morales K."/>
            <person name="Munidasa M."/>
            <person name="Nazareth L."/>
            <person name="Ngo R."/>
            <person name="Nguyen L."/>
            <person name="Okwuonu G."/>
            <person name="Ongeri F."/>
            <person name="Patil S."/>
            <person name="Petrosino J."/>
            <person name="Pham C."/>
            <person name="Pham P."/>
            <person name="Pu L.-L."/>
            <person name="Puazo M."/>
            <person name="Raj R."/>
            <person name="Reid J."/>
            <person name="Rouhana J."/>
            <person name="Saada N."/>
            <person name="Shang Y."/>
            <person name="Simmons D."/>
            <person name="Thornton R."/>
            <person name="Warren J."/>
            <person name="Weissenberger G."/>
            <person name="Zhang J."/>
            <person name="Zhang L."/>
            <person name="Zhou C."/>
            <person name="Zhu D."/>
            <person name="Muzny D."/>
            <person name="Worley K."/>
            <person name="Gibbs R."/>
        </authorList>
    </citation>
    <scope>NUCLEOTIDE SEQUENCE [LARGE SCALE GENOMIC DNA]</scope>
    <source>
        <strain evidence="8 9">DSM 17361</strain>
    </source>
</reference>
<evidence type="ECO:0000256" key="5">
    <source>
        <dbReference type="ARBA" id="ARBA00022839"/>
    </source>
</evidence>
<evidence type="ECO:0000256" key="4">
    <source>
        <dbReference type="ARBA" id="ARBA00022801"/>
    </source>
</evidence>
<comment type="similarity">
    <text evidence="1">Belongs to the XseB family.</text>
</comment>
<organism evidence="8 9">
    <name type="scientific">Hallella bergensis DSM 17361</name>
    <dbReference type="NCBI Taxonomy" id="585502"/>
    <lineage>
        <taxon>Bacteria</taxon>
        <taxon>Pseudomonadati</taxon>
        <taxon>Bacteroidota</taxon>
        <taxon>Bacteroidia</taxon>
        <taxon>Bacteroidales</taxon>
        <taxon>Prevotellaceae</taxon>
        <taxon>Hallella</taxon>
    </lineage>
</organism>
<dbReference type="eggNOG" id="COG1722">
    <property type="taxonomic scope" value="Bacteria"/>
</dbReference>
<keyword evidence="3" id="KW-0540">Nuclease</keyword>
<evidence type="ECO:0000256" key="6">
    <source>
        <dbReference type="NCBIfam" id="TIGR01280"/>
    </source>
</evidence>
<evidence type="ECO:0000313" key="8">
    <source>
        <dbReference type="EMBL" id="EFA44961.1"/>
    </source>
</evidence>
<dbReference type="NCBIfam" id="TIGR01280">
    <property type="entry name" value="xseB"/>
    <property type="match status" value="1"/>
</dbReference>
<name>D1PUK1_9BACT</name>
<accession>D1PUK1</accession>
<dbReference type="InterPro" id="IPR037004">
    <property type="entry name" value="Exonuc_VII_ssu_sf"/>
</dbReference>
<comment type="caution">
    <text evidence="8">The sequence shown here is derived from an EMBL/GenBank/DDBJ whole genome shotgun (WGS) entry which is preliminary data.</text>
</comment>
<evidence type="ECO:0000256" key="3">
    <source>
        <dbReference type="ARBA" id="ARBA00022722"/>
    </source>
</evidence>
<keyword evidence="7" id="KW-0175">Coiled coil</keyword>
<keyword evidence="2" id="KW-0963">Cytoplasm</keyword>
<protein>
    <recommendedName>
        <fullName evidence="6">Exodeoxyribonuclease VII small subunit</fullName>
        <ecNumber evidence="6">3.1.11.6</ecNumber>
    </recommendedName>
</protein>
<keyword evidence="5" id="KW-0269">Exonuclease</keyword>
<sequence length="63" mass="7438">MATETKYEEAIRQLEDIVEKLENNELDIDEMSKQLKKAQQLIKLCKERLTKTDAEIQKILSEE</sequence>
<dbReference type="HOGENOM" id="CLU_145918_4_3_10"/>
<dbReference type="Proteomes" id="UP000003160">
    <property type="component" value="Unassembled WGS sequence"/>
</dbReference>
<dbReference type="EMBL" id="ACKS01000030">
    <property type="protein sequence ID" value="EFA44961.1"/>
    <property type="molecule type" value="Genomic_DNA"/>
</dbReference>
<evidence type="ECO:0000256" key="7">
    <source>
        <dbReference type="SAM" id="Coils"/>
    </source>
</evidence>
<dbReference type="RefSeq" id="WP_007172750.1">
    <property type="nucleotide sequence ID" value="NZ_GG704780.1"/>
</dbReference>
<evidence type="ECO:0000313" key="9">
    <source>
        <dbReference type="Proteomes" id="UP000003160"/>
    </source>
</evidence>
<dbReference type="SUPFAM" id="SSF116842">
    <property type="entry name" value="XseB-like"/>
    <property type="match status" value="1"/>
</dbReference>
<keyword evidence="4" id="KW-0378">Hydrolase</keyword>
<gene>
    <name evidence="8" type="primary">xseB</name>
    <name evidence="8" type="ORF">HMPREF0645_0636</name>
</gene>
<proteinExistence type="inferred from homology"/>
<dbReference type="EC" id="3.1.11.6" evidence="6"/>
<dbReference type="GO" id="GO:0006308">
    <property type="term" value="P:DNA catabolic process"/>
    <property type="evidence" value="ECO:0007669"/>
    <property type="project" value="UniProtKB-UniRule"/>
</dbReference>
<feature type="coiled-coil region" evidence="7">
    <location>
        <begin position="4"/>
        <end position="55"/>
    </location>
</feature>
<dbReference type="Pfam" id="PF02609">
    <property type="entry name" value="Exonuc_VII_S"/>
    <property type="match status" value="1"/>
</dbReference>
<dbReference type="AlphaFoldDB" id="D1PUK1"/>
<dbReference type="GO" id="GO:0009318">
    <property type="term" value="C:exodeoxyribonuclease VII complex"/>
    <property type="evidence" value="ECO:0007669"/>
    <property type="project" value="UniProtKB-UniRule"/>
</dbReference>
<evidence type="ECO:0000256" key="2">
    <source>
        <dbReference type="ARBA" id="ARBA00022490"/>
    </source>
</evidence>
<dbReference type="InterPro" id="IPR003761">
    <property type="entry name" value="Exonuc_VII_S"/>
</dbReference>